<evidence type="ECO:0000313" key="12">
    <source>
        <dbReference type="EMBL" id="CAB5228719.1"/>
    </source>
</evidence>
<reference evidence="2" key="1">
    <citation type="submission" date="2020-04" db="EMBL/GenBank/DDBJ databases">
        <authorList>
            <person name="Chiriac C."/>
            <person name="Salcher M."/>
            <person name="Ghai R."/>
            <person name="Kavagutti S V."/>
        </authorList>
    </citation>
    <scope>NUCLEOTIDE SEQUENCE</scope>
</reference>
<evidence type="ECO:0000313" key="7">
    <source>
        <dbReference type="EMBL" id="CAB4191761.1"/>
    </source>
</evidence>
<protein>
    <submittedName>
        <fullName evidence="2">Phytanoyl-CoA dioxygenase</fullName>
    </submittedName>
</protein>
<evidence type="ECO:0000313" key="10">
    <source>
        <dbReference type="EMBL" id="CAB4217986.1"/>
    </source>
</evidence>
<evidence type="ECO:0000313" key="5">
    <source>
        <dbReference type="EMBL" id="CAB4172336.1"/>
    </source>
</evidence>
<gene>
    <name evidence="6" type="ORF">UFOVP1002_66</name>
    <name evidence="7" type="ORF">UFOVP1217_129</name>
    <name evidence="8" type="ORF">UFOVP1343_113</name>
    <name evidence="9" type="ORF">UFOVP1438_162</name>
    <name evidence="12" type="ORF">UFOVP1541_23</name>
    <name evidence="10" type="ORF">UFOVP1592_158</name>
    <name evidence="1" type="ORF">UFOVP465_19</name>
    <name evidence="2" type="ORF">UFOVP666_65</name>
    <name evidence="3" type="ORF">UFOVP727_142</name>
    <name evidence="11" type="ORF">UFOVP741_145</name>
    <name evidence="4" type="ORF">UFOVP819_93</name>
    <name evidence="5" type="ORF">UFOVP926_179</name>
</gene>
<dbReference type="EMBL" id="LR797395">
    <property type="protein sequence ID" value="CAB4213208.1"/>
    <property type="molecule type" value="Genomic_DNA"/>
</dbReference>
<dbReference type="PANTHER" id="PTHR20883">
    <property type="entry name" value="PHYTANOYL-COA DIOXYGENASE DOMAIN CONTAINING 1"/>
    <property type="match status" value="1"/>
</dbReference>
<dbReference type="PANTHER" id="PTHR20883:SF46">
    <property type="entry name" value="PHYTANOYL-COA HYDROXYLASE"/>
    <property type="match status" value="1"/>
</dbReference>
<dbReference type="EMBL" id="LR798341">
    <property type="protein sequence ID" value="CAB5225220.1"/>
    <property type="molecule type" value="Genomic_DNA"/>
</dbReference>
<evidence type="ECO:0000313" key="9">
    <source>
        <dbReference type="EMBL" id="CAB4213208.1"/>
    </source>
</evidence>
<dbReference type="EMBL" id="LR796961">
    <property type="protein sequence ID" value="CAB4178315.1"/>
    <property type="molecule type" value="Genomic_DNA"/>
</dbReference>
<dbReference type="EMBL" id="LR797305">
    <property type="protein sequence ID" value="CAB4200766.1"/>
    <property type="molecule type" value="Genomic_DNA"/>
</dbReference>
<dbReference type="EMBL" id="LR796698">
    <property type="protein sequence ID" value="CAB4160361.1"/>
    <property type="molecule type" value="Genomic_DNA"/>
</dbReference>
<sequence length="258" mass="30133">MEPTDFFHENGYVVFKKAISESVLDEYNSVWEKENSQKTDQHGNNFGWDKEEEYLEHPEVMDIMCSPVITNFFTELKLAVALHLADTWSMSSEKPWHQDSRHSNPAAFNNYIGAWVAVENVSHETGPFQLIPKSHKWSFDKRAVYFGENNGEVIDGRFFNYELEKLIKEHEEVEHFTFLAQKGDVLIWHGNLLHRALISADKNATRKAIIGHYSNSKQYEDAVDEGYEKNMISLLDDPNVKQWKNSGYYYDRRKKSTI</sequence>
<evidence type="ECO:0000313" key="2">
    <source>
        <dbReference type="EMBL" id="CAB4156453.1"/>
    </source>
</evidence>
<evidence type="ECO:0000313" key="1">
    <source>
        <dbReference type="EMBL" id="CAB4145048.1"/>
    </source>
</evidence>
<dbReference type="EMBL" id="LR796762">
    <property type="protein sequence ID" value="CAB4164755.1"/>
    <property type="molecule type" value="Genomic_DNA"/>
</dbReference>
<evidence type="ECO:0000313" key="3">
    <source>
        <dbReference type="EMBL" id="CAB4160361.1"/>
    </source>
</evidence>
<proteinExistence type="predicted"/>
<dbReference type="EMBL" id="LR797452">
    <property type="protein sequence ID" value="CAB4217986.1"/>
    <property type="molecule type" value="Genomic_DNA"/>
</dbReference>
<dbReference type="EMBL" id="LR796644">
    <property type="protein sequence ID" value="CAB4156453.1"/>
    <property type="molecule type" value="Genomic_DNA"/>
</dbReference>
<dbReference type="EMBL" id="LR796878">
    <property type="protein sequence ID" value="CAB4172336.1"/>
    <property type="molecule type" value="Genomic_DNA"/>
</dbReference>
<dbReference type="GO" id="GO:0051213">
    <property type="term" value="F:dioxygenase activity"/>
    <property type="evidence" value="ECO:0007669"/>
    <property type="project" value="UniProtKB-KW"/>
</dbReference>
<dbReference type="Pfam" id="PF05721">
    <property type="entry name" value="PhyH"/>
    <property type="match status" value="1"/>
</dbReference>
<evidence type="ECO:0000313" key="4">
    <source>
        <dbReference type="EMBL" id="CAB4164755.1"/>
    </source>
</evidence>
<evidence type="ECO:0000313" key="8">
    <source>
        <dbReference type="EMBL" id="CAB4200766.1"/>
    </source>
</evidence>
<keyword evidence="2" id="KW-0560">Oxidoreductase</keyword>
<evidence type="ECO:0000313" key="11">
    <source>
        <dbReference type="EMBL" id="CAB5225220.1"/>
    </source>
</evidence>
<dbReference type="InterPro" id="IPR008775">
    <property type="entry name" value="Phytyl_CoA_dOase-like"/>
</dbReference>
<organism evidence="2">
    <name type="scientific">uncultured Caudovirales phage</name>
    <dbReference type="NCBI Taxonomy" id="2100421"/>
    <lineage>
        <taxon>Viruses</taxon>
        <taxon>Duplodnaviria</taxon>
        <taxon>Heunggongvirae</taxon>
        <taxon>Uroviricota</taxon>
        <taxon>Caudoviricetes</taxon>
        <taxon>Peduoviridae</taxon>
        <taxon>Maltschvirus</taxon>
        <taxon>Maltschvirus maltsch</taxon>
    </lineage>
</organism>
<dbReference type="EMBL" id="LR798395">
    <property type="protein sequence ID" value="CAB5228719.1"/>
    <property type="molecule type" value="Genomic_DNA"/>
</dbReference>
<name>A0A6J5NC68_9CAUD</name>
<accession>A0A6J5NC68</accession>
<keyword evidence="2" id="KW-0223">Dioxygenase</keyword>
<dbReference type="Gene3D" id="2.60.120.620">
    <property type="entry name" value="q2cbj1_9rhob like domain"/>
    <property type="match status" value="1"/>
</dbReference>
<dbReference type="SUPFAM" id="SSF51197">
    <property type="entry name" value="Clavaminate synthase-like"/>
    <property type="match status" value="1"/>
</dbReference>
<dbReference type="EMBL" id="LR796443">
    <property type="protein sequence ID" value="CAB4145048.1"/>
    <property type="molecule type" value="Genomic_DNA"/>
</dbReference>
<evidence type="ECO:0000313" key="6">
    <source>
        <dbReference type="EMBL" id="CAB4178315.1"/>
    </source>
</evidence>
<dbReference type="EMBL" id="LR797177">
    <property type="protein sequence ID" value="CAB4191761.1"/>
    <property type="molecule type" value="Genomic_DNA"/>
</dbReference>